<protein>
    <submittedName>
        <fullName evidence="3">Kinase-like domain-containing protein</fullName>
    </submittedName>
</protein>
<dbReference type="SUPFAM" id="SSF81901">
    <property type="entry name" value="HCP-like"/>
    <property type="match status" value="2"/>
</dbReference>
<dbReference type="InterPro" id="IPR001245">
    <property type="entry name" value="Ser-Thr/Tyr_kinase_cat_dom"/>
</dbReference>
<evidence type="ECO:0000313" key="3">
    <source>
        <dbReference type="EMBL" id="POG76903.1"/>
    </source>
</evidence>
<dbReference type="SUPFAM" id="SSF56112">
    <property type="entry name" value="Protein kinase-like (PK-like)"/>
    <property type="match status" value="1"/>
</dbReference>
<organism evidence="3 4">
    <name type="scientific">Rhizophagus irregularis (strain DAOM 181602 / DAOM 197198 / MUCL 43194)</name>
    <name type="common">Arbuscular mycorrhizal fungus</name>
    <name type="synonym">Glomus intraradices</name>
    <dbReference type="NCBI Taxonomy" id="747089"/>
    <lineage>
        <taxon>Eukaryota</taxon>
        <taxon>Fungi</taxon>
        <taxon>Fungi incertae sedis</taxon>
        <taxon>Mucoromycota</taxon>
        <taxon>Glomeromycotina</taxon>
        <taxon>Glomeromycetes</taxon>
        <taxon>Glomerales</taxon>
        <taxon>Glomeraceae</taxon>
        <taxon>Rhizophagus</taxon>
    </lineage>
</organism>
<keyword evidence="4" id="KW-1185">Reference proteome</keyword>
<dbReference type="InterPro" id="IPR011990">
    <property type="entry name" value="TPR-like_helical_dom_sf"/>
</dbReference>
<sequence length="613" mass="69678">MSQNNQTDNWDEWVEDAISKKYIKHYEYKYFINIQEIGTGSFGKVYRANWKNSEQCLALKSFFKLDNTTAKELIHELDLQREVAFHDNIISFCGITIADQENTNDQIMKYLLVMEYADSGSLQNYLKTNFSKLTWNDKCNLAYQLACATLCLHNEGIIHRDLHSGNVLIHQNAIKVSDFGLSKRIKEISNSQSKLFGVIPYIDPKGFAGQQPYSLNKKSDVYSIGVLFWEITSGRPPFENEQYNCDLAARIAQGLRETIVPGTPGNYVELYVECWNSEPDNRPTINDVVARLKKIINTSENAKIIYEPTFSSSTHISINNSLVGGELSQIFDEITTGALKSSNKKTSVLLEEEDPNIIIKEILDFNDVDSMVLLGYFYYMGVETSKNYEKAFKLFKYASNKSNNSESGQSKSYVLANYYVGICYHNGYGITKNEKLAFGYFDEVANKDYAAGQSNVGYCYCMGVGIIKDLKLAAHWYQKAADNGNILAIYNLGLLYLNGDGVNKDHVKAFKLFKRSSEEYLGGIVILGRCYECGIGTKIDKCRAFELYHKAAELGDSQAQYNLAFMYKNGYGTTKDFDKATYWYRKSADQGHEDAHNKLYQLSKVRRDDCKIL</sequence>
<name>A0A2P4QGZ9_RHIID</name>
<dbReference type="GO" id="GO:0005524">
    <property type="term" value="F:ATP binding"/>
    <property type="evidence" value="ECO:0007669"/>
    <property type="project" value="UniProtKB-UniRule"/>
</dbReference>
<dbReference type="GO" id="GO:0004672">
    <property type="term" value="F:protein kinase activity"/>
    <property type="evidence" value="ECO:0007669"/>
    <property type="project" value="InterPro"/>
</dbReference>
<proteinExistence type="predicted"/>
<dbReference type="InterPro" id="IPR006597">
    <property type="entry name" value="Sel1-like"/>
</dbReference>
<comment type="caution">
    <text evidence="3">The sequence shown here is derived from an EMBL/GenBank/DDBJ whole genome shotgun (WGS) entry which is preliminary data.</text>
</comment>
<dbReference type="Pfam" id="PF07714">
    <property type="entry name" value="PK_Tyr_Ser-Thr"/>
    <property type="match status" value="1"/>
</dbReference>
<dbReference type="AlphaFoldDB" id="A0A2P4QGZ9"/>
<dbReference type="PANTHER" id="PTHR43628:SF1">
    <property type="entry name" value="CHITIN SYNTHASE REGULATORY FACTOR 2-RELATED"/>
    <property type="match status" value="1"/>
</dbReference>
<dbReference type="InterPro" id="IPR052945">
    <property type="entry name" value="Mitotic_Regulator"/>
</dbReference>
<gene>
    <name evidence="3" type="ORF">GLOIN_2v1768366</name>
</gene>
<dbReference type="Gene3D" id="1.10.510.10">
    <property type="entry name" value="Transferase(Phosphotransferase) domain 1"/>
    <property type="match status" value="1"/>
</dbReference>
<evidence type="ECO:0000256" key="1">
    <source>
        <dbReference type="PROSITE-ProRule" id="PRU10141"/>
    </source>
</evidence>
<dbReference type="EMBL" id="AUPC02000045">
    <property type="protein sequence ID" value="POG76903.1"/>
    <property type="molecule type" value="Genomic_DNA"/>
</dbReference>
<feature type="binding site" evidence="1">
    <location>
        <position position="60"/>
    </location>
    <ligand>
        <name>ATP</name>
        <dbReference type="ChEBI" id="CHEBI:30616"/>
    </ligand>
</feature>
<evidence type="ECO:0000259" key="2">
    <source>
        <dbReference type="PROSITE" id="PS50011"/>
    </source>
</evidence>
<dbReference type="GO" id="GO:0010972">
    <property type="term" value="P:negative regulation of G2/M transition of mitotic cell cycle"/>
    <property type="evidence" value="ECO:0007669"/>
    <property type="project" value="TreeGrafter"/>
</dbReference>
<dbReference type="InterPro" id="IPR017441">
    <property type="entry name" value="Protein_kinase_ATP_BS"/>
</dbReference>
<dbReference type="SMART" id="SM00671">
    <property type="entry name" value="SEL1"/>
    <property type="match status" value="6"/>
</dbReference>
<dbReference type="Gene3D" id="1.25.40.10">
    <property type="entry name" value="Tetratricopeptide repeat domain"/>
    <property type="match status" value="2"/>
</dbReference>
<keyword evidence="1" id="KW-0547">Nucleotide-binding</keyword>
<dbReference type="PROSITE" id="PS50011">
    <property type="entry name" value="PROTEIN_KINASE_DOM"/>
    <property type="match status" value="1"/>
</dbReference>
<accession>A0A2P4QGZ9</accession>
<dbReference type="InterPro" id="IPR011009">
    <property type="entry name" value="Kinase-like_dom_sf"/>
</dbReference>
<dbReference type="InterPro" id="IPR000719">
    <property type="entry name" value="Prot_kinase_dom"/>
</dbReference>
<dbReference type="PROSITE" id="PS00107">
    <property type="entry name" value="PROTEIN_KINASE_ATP"/>
    <property type="match status" value="1"/>
</dbReference>
<evidence type="ECO:0000313" key="4">
    <source>
        <dbReference type="Proteomes" id="UP000018888"/>
    </source>
</evidence>
<dbReference type="PRINTS" id="PR00109">
    <property type="entry name" value="TYRKINASE"/>
</dbReference>
<dbReference type="VEuPathDB" id="FungiDB:RhiirFUN_021689"/>
<reference evidence="3 4" key="2">
    <citation type="journal article" date="2018" name="New Phytol.">
        <title>High intraspecific genome diversity in the model arbuscular mycorrhizal symbiont Rhizophagus irregularis.</title>
        <authorList>
            <person name="Chen E.C.H."/>
            <person name="Morin E."/>
            <person name="Beaudet D."/>
            <person name="Noel J."/>
            <person name="Yildirir G."/>
            <person name="Ndikumana S."/>
            <person name="Charron P."/>
            <person name="St-Onge C."/>
            <person name="Giorgi J."/>
            <person name="Kruger M."/>
            <person name="Marton T."/>
            <person name="Ropars J."/>
            <person name="Grigoriev I.V."/>
            <person name="Hainaut M."/>
            <person name="Henrissat B."/>
            <person name="Roux C."/>
            <person name="Martin F."/>
            <person name="Corradi N."/>
        </authorList>
    </citation>
    <scope>NUCLEOTIDE SEQUENCE [LARGE SCALE GENOMIC DNA]</scope>
    <source>
        <strain evidence="3 4">DAOM 197198</strain>
    </source>
</reference>
<dbReference type="Pfam" id="PF08238">
    <property type="entry name" value="Sel1"/>
    <property type="match status" value="6"/>
</dbReference>
<keyword evidence="1" id="KW-0067">ATP-binding</keyword>
<dbReference type="GO" id="GO:0032153">
    <property type="term" value="C:cell division site"/>
    <property type="evidence" value="ECO:0007669"/>
    <property type="project" value="TreeGrafter"/>
</dbReference>
<reference evidence="3 4" key="1">
    <citation type="journal article" date="2013" name="Proc. Natl. Acad. Sci. U.S.A.">
        <title>Genome of an arbuscular mycorrhizal fungus provides insight into the oldest plant symbiosis.</title>
        <authorList>
            <person name="Tisserant E."/>
            <person name="Malbreil M."/>
            <person name="Kuo A."/>
            <person name="Kohler A."/>
            <person name="Symeonidi A."/>
            <person name="Balestrini R."/>
            <person name="Charron P."/>
            <person name="Duensing N."/>
            <person name="Frei Dit Frey N."/>
            <person name="Gianinazzi-Pearson V."/>
            <person name="Gilbert L.B."/>
            <person name="Handa Y."/>
            <person name="Herr J.R."/>
            <person name="Hijri M."/>
            <person name="Koul R."/>
            <person name="Kawaguchi M."/>
            <person name="Krajinski F."/>
            <person name="Lammers P.J."/>
            <person name="Masclaux F.G."/>
            <person name="Murat C."/>
            <person name="Morin E."/>
            <person name="Ndikumana S."/>
            <person name="Pagni M."/>
            <person name="Petitpierre D."/>
            <person name="Requena N."/>
            <person name="Rosikiewicz P."/>
            <person name="Riley R."/>
            <person name="Saito K."/>
            <person name="San Clemente H."/>
            <person name="Shapiro H."/>
            <person name="van Tuinen D."/>
            <person name="Becard G."/>
            <person name="Bonfante P."/>
            <person name="Paszkowski U."/>
            <person name="Shachar-Hill Y.Y."/>
            <person name="Tuskan G.A."/>
            <person name="Young P.W."/>
            <person name="Sanders I.R."/>
            <person name="Henrissat B."/>
            <person name="Rensing S.A."/>
            <person name="Grigoriev I.V."/>
            <person name="Corradi N."/>
            <person name="Roux C."/>
            <person name="Martin F."/>
        </authorList>
    </citation>
    <scope>NUCLEOTIDE SEQUENCE [LARGE SCALE GENOMIC DNA]</scope>
    <source>
        <strain evidence="3 4">DAOM 197198</strain>
    </source>
</reference>
<dbReference type="Proteomes" id="UP000018888">
    <property type="component" value="Unassembled WGS sequence"/>
</dbReference>
<feature type="domain" description="Protein kinase" evidence="2">
    <location>
        <begin position="31"/>
        <end position="296"/>
    </location>
</feature>
<dbReference type="PANTHER" id="PTHR43628">
    <property type="entry name" value="ACTIVATOR OF C KINASE PROTEIN 1-RELATED"/>
    <property type="match status" value="1"/>
</dbReference>